<organism evidence="3 5">
    <name type="scientific">Sphingobium yanoikuyae</name>
    <name type="common">Sphingomonas yanoikuyae</name>
    <dbReference type="NCBI Taxonomy" id="13690"/>
    <lineage>
        <taxon>Bacteria</taxon>
        <taxon>Pseudomonadati</taxon>
        <taxon>Pseudomonadota</taxon>
        <taxon>Alphaproteobacteria</taxon>
        <taxon>Sphingomonadales</taxon>
        <taxon>Sphingomonadaceae</taxon>
        <taxon>Sphingobium</taxon>
    </lineage>
</organism>
<evidence type="ECO:0000313" key="8">
    <source>
        <dbReference type="Proteomes" id="UP000515377"/>
    </source>
</evidence>
<protein>
    <submittedName>
        <fullName evidence="3">Uncharacterized protein</fullName>
    </submittedName>
</protein>
<evidence type="ECO:0000313" key="6">
    <source>
        <dbReference type="Proteomes" id="UP000037029"/>
    </source>
</evidence>
<sequence>MEKPLKNVVVHALITPAQREAMGEILDRLVGTPIERTGDIAVEVGGKRYLFSDQSGGSTAASVERNGGIEVVRSQPPYRTELVTKIANEGLAAVDRKKHGEEFTLKSISSGWDGLTATEQRNAGKRFREQIESDFPGQFDSWTTTDNERHYRRR</sequence>
<dbReference type="Proteomes" id="UP000028534">
    <property type="component" value="Unassembled WGS sequence"/>
</dbReference>
<dbReference type="RefSeq" id="WP_017502535.1">
    <property type="nucleotide sequence ID" value="NZ_CP020927.1"/>
</dbReference>
<keyword evidence="1" id="KW-0614">Plasmid</keyword>
<evidence type="ECO:0000313" key="2">
    <source>
        <dbReference type="EMBL" id="AYO75566.1"/>
    </source>
</evidence>
<geneLocation type="plasmid" evidence="4 8">
    <name>unnamed3</name>
</geneLocation>
<dbReference type="AlphaFoldDB" id="A0A084EFC2"/>
<evidence type="ECO:0000313" key="7">
    <source>
        <dbReference type="Proteomes" id="UP000280708"/>
    </source>
</evidence>
<evidence type="ECO:0000313" key="1">
    <source>
        <dbReference type="EMBL" id="ATP22055.1"/>
    </source>
</evidence>
<dbReference type="EMBL" id="CP033227">
    <property type="protein sequence ID" value="AYO75566.1"/>
    <property type="molecule type" value="Genomic_DNA"/>
</dbReference>
<reference evidence="3 5" key="1">
    <citation type="submission" date="2014-03" db="EMBL/GenBank/DDBJ databases">
        <title>Genome sequence of Sphingobium yanoikuyae B1.</title>
        <authorList>
            <person name="Gan H.M."/>
            <person name="Gan H.Y."/>
            <person name="Savka M.A."/>
        </authorList>
    </citation>
    <scope>NUCLEOTIDE SEQUENCE [LARGE SCALE GENOMIC DNA]</scope>
    <source>
        <strain evidence="3 5">B1</strain>
    </source>
</reference>
<dbReference type="EMBL" id="CP020927">
    <property type="protein sequence ID" value="ATP22055.1"/>
    <property type="molecule type" value="Genomic_DNA"/>
</dbReference>
<evidence type="ECO:0000313" key="4">
    <source>
        <dbReference type="EMBL" id="QNG49783.1"/>
    </source>
</evidence>
<gene>
    <name evidence="1" type="ORF">BV87_26810</name>
    <name evidence="3" type="ORF">CP98_04093</name>
    <name evidence="2" type="ORF">EBF16_00750</name>
    <name evidence="4" type="ORF">H3V42_33745</name>
</gene>
<reference evidence="4 8" key="4">
    <citation type="submission" date="2020-07" db="EMBL/GenBank/DDBJ databases">
        <title>Whole genome sequence of Sphingobium yanoikuyae A3.</title>
        <authorList>
            <person name="Han S.-S."/>
        </authorList>
    </citation>
    <scope>NUCLEOTIDE SEQUENCE [LARGE SCALE GENOMIC DNA]</scope>
    <source>
        <strain evidence="4 8">A3</strain>
        <plasmid evidence="4 8">unnamed3</plasmid>
    </source>
</reference>
<evidence type="ECO:0000313" key="3">
    <source>
        <dbReference type="EMBL" id="KEZ16664.1"/>
    </source>
</evidence>
<proteinExistence type="predicted"/>
<geneLocation type="plasmid" evidence="7">
    <name>pf1</name>
</geneLocation>
<name>A0A084EFC2_SPHYA</name>
<dbReference type="EMBL" id="JGVR01000030">
    <property type="protein sequence ID" value="KEZ16664.1"/>
    <property type="molecule type" value="Genomic_DNA"/>
</dbReference>
<dbReference type="Proteomes" id="UP000037029">
    <property type="component" value="Plasmid pses189"/>
</dbReference>
<reference evidence="1 6" key="2">
    <citation type="submission" date="2017-04" db="EMBL/GenBank/DDBJ databases">
        <title>Characterization, genome and methylation analysis of a phthalic acid esters degrading strain Sphingobium yanoikuyae SHJ.</title>
        <authorList>
            <person name="Feng L."/>
        </authorList>
    </citation>
    <scope>NUCLEOTIDE SEQUENCE [LARGE SCALE GENOMIC DNA]</scope>
    <source>
        <strain evidence="1 6">SHJ</strain>
        <plasmid evidence="6">Plasmid pses189</plasmid>
        <plasmid evidence="1">pSES189</plasmid>
    </source>
</reference>
<dbReference type="PATRIC" id="fig|13690.10.peg.4204"/>
<dbReference type="Proteomes" id="UP000515377">
    <property type="component" value="Plasmid unnamed3"/>
</dbReference>
<geneLocation type="plasmid" evidence="6">
    <name>pses189</name>
</geneLocation>
<geneLocation type="plasmid" evidence="1">
    <name>pSES189</name>
</geneLocation>
<geneLocation type="plasmid" evidence="2">
    <name>pF1</name>
</geneLocation>
<accession>A0A084EFC2</accession>
<reference evidence="2 7" key="3">
    <citation type="submission" date="2018-10" db="EMBL/GenBank/DDBJ databases">
        <title>Characterization and genome analysis of a novel bacterium Sphingobium yanoikuyae SJTF8 capable of degrading PAHs.</title>
        <authorList>
            <person name="Yin C."/>
            <person name="Xiong W."/>
            <person name="Liang R."/>
        </authorList>
    </citation>
    <scope>NUCLEOTIDE SEQUENCE [LARGE SCALE GENOMIC DNA]</scope>
    <source>
        <strain evidence="2 7">SJTF8</strain>
        <plasmid evidence="7">pf1</plasmid>
        <plasmid evidence="2">pF1</plasmid>
    </source>
</reference>
<dbReference type="EMBL" id="CP060127">
    <property type="protein sequence ID" value="QNG49783.1"/>
    <property type="molecule type" value="Genomic_DNA"/>
</dbReference>
<evidence type="ECO:0000313" key="5">
    <source>
        <dbReference type="Proteomes" id="UP000028534"/>
    </source>
</evidence>
<dbReference type="Proteomes" id="UP000280708">
    <property type="component" value="Plasmid pF1"/>
</dbReference>